<evidence type="ECO:0000256" key="7">
    <source>
        <dbReference type="ARBA" id="ARBA00039099"/>
    </source>
</evidence>
<dbReference type="eggNOG" id="KOG1253">
    <property type="taxonomic scope" value="Eukaryota"/>
</dbReference>
<proteinExistence type="inferred from homology"/>
<keyword evidence="12" id="KW-1185">Reference proteome</keyword>
<dbReference type="GO" id="GO:0000049">
    <property type="term" value="F:tRNA binding"/>
    <property type="evidence" value="ECO:0007669"/>
    <property type="project" value="UniProtKB-UniRule"/>
</dbReference>
<evidence type="ECO:0000256" key="4">
    <source>
        <dbReference type="ARBA" id="ARBA00022691"/>
    </source>
</evidence>
<feature type="compositionally biased region" description="Acidic residues" evidence="10">
    <location>
        <begin position="627"/>
        <end position="636"/>
    </location>
</feature>
<gene>
    <name evidence="11" type="ORF">A1Q2_05020</name>
</gene>
<dbReference type="AlphaFoldDB" id="K1VVI9"/>
<accession>K1VVI9</accession>
<evidence type="ECO:0000256" key="9">
    <source>
        <dbReference type="PROSITE-ProRule" id="PRU00958"/>
    </source>
</evidence>
<dbReference type="GO" id="GO:0002940">
    <property type="term" value="P:tRNA N2-guanine methylation"/>
    <property type="evidence" value="ECO:0007669"/>
    <property type="project" value="TreeGrafter"/>
</dbReference>
<evidence type="ECO:0000256" key="8">
    <source>
        <dbReference type="ARBA" id="ARBA00051897"/>
    </source>
</evidence>
<evidence type="ECO:0000256" key="1">
    <source>
        <dbReference type="ARBA" id="ARBA00022555"/>
    </source>
</evidence>
<evidence type="ECO:0000256" key="3">
    <source>
        <dbReference type="ARBA" id="ARBA00022679"/>
    </source>
</evidence>
<keyword evidence="2 9" id="KW-0489">Methyltransferase</keyword>
<dbReference type="Proteomes" id="UP000006757">
    <property type="component" value="Unassembled WGS sequence"/>
</dbReference>
<dbReference type="FunCoup" id="K1VVI9">
    <property type="interactions" value="766"/>
</dbReference>
<feature type="region of interest" description="Disordered" evidence="10">
    <location>
        <begin position="1"/>
        <end position="22"/>
    </location>
</feature>
<dbReference type="FunFam" id="3.30.56.70:FF:000001">
    <property type="entry name" value="tRNA (guanine(26)-N(2))-dimethyltransferase"/>
    <property type="match status" value="1"/>
</dbReference>
<dbReference type="PROSITE" id="PS51626">
    <property type="entry name" value="SAM_MT_TRM1"/>
    <property type="match status" value="1"/>
</dbReference>
<dbReference type="OMA" id="MKCCHEM"/>
<evidence type="ECO:0000256" key="6">
    <source>
        <dbReference type="ARBA" id="ARBA00022884"/>
    </source>
</evidence>
<evidence type="ECO:0000313" key="11">
    <source>
        <dbReference type="EMBL" id="EKD00828.1"/>
    </source>
</evidence>
<sequence>MSENNIPYTLPLPGGIPDTHRPHTERTTTILVPKENTAFLNPVQEYNRDLSVATIRAWNNLRKEELEGRWRQKLEREAKKKAAKKGGEAPVDCAEPAAEIAESAEAKAENGAEGEAGPSTEVCPAPRLLRIADKTQRKFRAPKFTILEALSATGLRSIRYAKEIPDVRTVLANDISPSACDAMRRNVALNGVGEPSQPTPSEAAPTGVTDEEMAENAPDLGRREGCTGHVKVNEGDACALMYSRRGLRDRVEVVDLDPYGTAAPFIDAAINALGDGGLLAVTCTDLAVLAGSNYPEKCFSNYGGTVVNAEYSHEVALRLVLNSIAQAAARYGKYIHPLISLSIDFYVRLFIRVDTRPAEVKRLASQTGVVYACGFCQTPVLQPFGREVQKESKKGNATTQYRVATGPTAAGKCEECGSTQALGGPMWLGPIQDREFIARLIGEIEADKEHYGTYPRMHGMLTLAGEELDAPFYFSANKVHGFAHSSAMPTKNYISALLNAGYKVSRSHALSGSVKTDAPRSFVYDIIREHVKEHPVRLDKISEMSPTHKLLAKPMSHTVDFAPHPDAKKFEKDKDSKAVFYQVNPLPNWGPGSRAKSVKAAKEEGDKGEKRKSEDAPEGEAKRAKVDEDEEAAMNQ</sequence>
<dbReference type="InterPro" id="IPR042296">
    <property type="entry name" value="tRNA_met_Trm1_C"/>
</dbReference>
<dbReference type="EC" id="2.1.1.216" evidence="7 9"/>
<organism evidence="11 12">
    <name type="scientific">Trichosporon asahii var. asahii (strain CBS 8904)</name>
    <name type="common">Yeast</name>
    <dbReference type="NCBI Taxonomy" id="1220162"/>
    <lineage>
        <taxon>Eukaryota</taxon>
        <taxon>Fungi</taxon>
        <taxon>Dikarya</taxon>
        <taxon>Basidiomycota</taxon>
        <taxon>Agaricomycotina</taxon>
        <taxon>Tremellomycetes</taxon>
        <taxon>Trichosporonales</taxon>
        <taxon>Trichosporonaceae</taxon>
        <taxon>Trichosporon</taxon>
    </lineage>
</organism>
<protein>
    <recommendedName>
        <fullName evidence="7 9">tRNA (guanine(26)-N(2))-dimethyltransferase</fullName>
        <ecNumber evidence="7 9">2.1.1.216</ecNumber>
    </recommendedName>
</protein>
<dbReference type="PANTHER" id="PTHR10631:SF3">
    <property type="entry name" value="TRNA (GUANINE(26)-N(2))-DIMETHYLTRANSFERASE"/>
    <property type="match status" value="1"/>
</dbReference>
<reference evidence="11 12" key="1">
    <citation type="journal article" date="2012" name="Eukaryot. Cell">
        <title>Genome sequence of the Trichosporon asahii environmental strain CBS 8904.</title>
        <authorList>
            <person name="Yang R.Y."/>
            <person name="Li H.T."/>
            <person name="Zhu H."/>
            <person name="Zhou G.P."/>
            <person name="Wang M."/>
            <person name="Wang L."/>
        </authorList>
    </citation>
    <scope>NUCLEOTIDE SEQUENCE [LARGE SCALE GENOMIC DNA]</scope>
    <source>
        <strain evidence="11 12">CBS 8904</strain>
    </source>
</reference>
<feature type="region of interest" description="Disordered" evidence="10">
    <location>
        <begin position="101"/>
        <end position="121"/>
    </location>
</feature>
<dbReference type="Pfam" id="PF02005">
    <property type="entry name" value="TRM"/>
    <property type="match status" value="2"/>
</dbReference>
<dbReference type="InterPro" id="IPR029063">
    <property type="entry name" value="SAM-dependent_MTases_sf"/>
</dbReference>
<evidence type="ECO:0000256" key="2">
    <source>
        <dbReference type="ARBA" id="ARBA00022603"/>
    </source>
</evidence>
<feature type="compositionally biased region" description="Basic and acidic residues" evidence="10">
    <location>
        <begin position="600"/>
        <end position="626"/>
    </location>
</feature>
<keyword evidence="1 9" id="KW-0820">tRNA-binding</keyword>
<comment type="similarity">
    <text evidence="9">Belongs to the class I-like SAM-binding methyltransferase superfamily. Trm1 family.</text>
</comment>
<dbReference type="PANTHER" id="PTHR10631">
    <property type="entry name" value="N 2 ,N 2 -DIMETHYLGUANOSINE TRNA METHYLTRANSFERASE"/>
    <property type="match status" value="1"/>
</dbReference>
<keyword evidence="5 9" id="KW-0819">tRNA processing</keyword>
<name>K1VVI9_TRIAC</name>
<dbReference type="HOGENOM" id="CLU_010862_4_0_1"/>
<comment type="catalytic activity">
    <reaction evidence="8 9">
        <text>guanosine(26) in tRNA + 2 S-adenosyl-L-methionine = N(2)-dimethylguanosine(26) in tRNA + 2 S-adenosyl-L-homocysteine + 2 H(+)</text>
        <dbReference type="Rhea" id="RHEA:43140"/>
        <dbReference type="Rhea" id="RHEA-COMP:10359"/>
        <dbReference type="Rhea" id="RHEA-COMP:10360"/>
        <dbReference type="ChEBI" id="CHEBI:15378"/>
        <dbReference type="ChEBI" id="CHEBI:57856"/>
        <dbReference type="ChEBI" id="CHEBI:59789"/>
        <dbReference type="ChEBI" id="CHEBI:74269"/>
        <dbReference type="ChEBI" id="CHEBI:74513"/>
        <dbReference type="EC" id="2.1.1.216"/>
    </reaction>
</comment>
<dbReference type="EMBL" id="AMBO01000334">
    <property type="protein sequence ID" value="EKD00828.1"/>
    <property type="molecule type" value="Genomic_DNA"/>
</dbReference>
<evidence type="ECO:0000313" key="12">
    <source>
        <dbReference type="Proteomes" id="UP000006757"/>
    </source>
</evidence>
<keyword evidence="4 9" id="KW-0949">S-adenosyl-L-methionine</keyword>
<dbReference type="Gene3D" id="3.40.50.150">
    <property type="entry name" value="Vaccinia Virus protein VP39"/>
    <property type="match status" value="1"/>
</dbReference>
<dbReference type="SUPFAM" id="SSF53335">
    <property type="entry name" value="S-adenosyl-L-methionine-dependent methyltransferases"/>
    <property type="match status" value="1"/>
</dbReference>
<dbReference type="STRING" id="1220162.K1VVI9"/>
<evidence type="ECO:0000256" key="5">
    <source>
        <dbReference type="ARBA" id="ARBA00022694"/>
    </source>
</evidence>
<comment type="caution">
    <text evidence="11">The sequence shown here is derived from an EMBL/GenBank/DDBJ whole genome shotgun (WGS) entry which is preliminary data.</text>
</comment>
<dbReference type="InParanoid" id="K1VVI9"/>
<dbReference type="OrthoDB" id="6349953at2759"/>
<dbReference type="InterPro" id="IPR002905">
    <property type="entry name" value="Trm1"/>
</dbReference>
<dbReference type="GO" id="GO:0005634">
    <property type="term" value="C:nucleus"/>
    <property type="evidence" value="ECO:0007669"/>
    <property type="project" value="TreeGrafter"/>
</dbReference>
<feature type="region of interest" description="Disordered" evidence="10">
    <location>
        <begin position="582"/>
        <end position="636"/>
    </location>
</feature>
<keyword evidence="3 9" id="KW-0808">Transferase</keyword>
<dbReference type="GO" id="GO:0160104">
    <property type="term" value="F:tRNA (guanine(26)-N2)-dimethyltransferase activity"/>
    <property type="evidence" value="ECO:0007669"/>
    <property type="project" value="UniProtKB-UniRule"/>
</dbReference>
<feature type="region of interest" description="Disordered" evidence="10">
    <location>
        <begin position="190"/>
        <end position="214"/>
    </location>
</feature>
<keyword evidence="6 9" id="KW-0694">RNA-binding</keyword>
<dbReference type="Gene3D" id="3.30.56.70">
    <property type="entry name" value="N2,N2-dimethylguanosine tRNA methyltransferase, C-terminal domain"/>
    <property type="match status" value="1"/>
</dbReference>
<evidence type="ECO:0000256" key="10">
    <source>
        <dbReference type="SAM" id="MobiDB-lite"/>
    </source>
</evidence>